<proteinExistence type="predicted"/>
<dbReference type="Proteomes" id="UP000281553">
    <property type="component" value="Unassembled WGS sequence"/>
</dbReference>
<evidence type="ECO:0000313" key="2">
    <source>
        <dbReference type="EMBL" id="VDN14354.1"/>
    </source>
</evidence>
<feature type="region of interest" description="Disordered" evidence="1">
    <location>
        <begin position="48"/>
        <end position="71"/>
    </location>
</feature>
<reference evidence="2 3" key="1">
    <citation type="submission" date="2018-11" db="EMBL/GenBank/DDBJ databases">
        <authorList>
            <consortium name="Pathogen Informatics"/>
        </authorList>
    </citation>
    <scope>NUCLEOTIDE SEQUENCE [LARGE SCALE GENOMIC DNA]</scope>
</reference>
<gene>
    <name evidence="2" type="ORF">DILT_LOCUS10185</name>
</gene>
<name>A0A3P7LC72_DIBLA</name>
<dbReference type="EMBL" id="UYRU01058992">
    <property type="protein sequence ID" value="VDN14354.1"/>
    <property type="molecule type" value="Genomic_DNA"/>
</dbReference>
<dbReference type="OrthoDB" id="7788172at2759"/>
<dbReference type="AlphaFoldDB" id="A0A3P7LC72"/>
<accession>A0A3P7LC72</accession>
<evidence type="ECO:0000313" key="3">
    <source>
        <dbReference type="Proteomes" id="UP000281553"/>
    </source>
</evidence>
<sequence length="126" mass="13224">MPPPFESQYLLRPTSIQTVLSLYKRVPGTVTRSFGGRDFATASRRVEIQMHRSPPHTPSSQNSSLPSVPVSTASATSFPALQFAQTNGLVALPGGVIWSATAFEAALSTAACSLSSSSSSSTHVLT</sequence>
<organism evidence="2 3">
    <name type="scientific">Dibothriocephalus latus</name>
    <name type="common">Fish tapeworm</name>
    <name type="synonym">Diphyllobothrium latum</name>
    <dbReference type="NCBI Taxonomy" id="60516"/>
    <lineage>
        <taxon>Eukaryota</taxon>
        <taxon>Metazoa</taxon>
        <taxon>Spiralia</taxon>
        <taxon>Lophotrochozoa</taxon>
        <taxon>Platyhelminthes</taxon>
        <taxon>Cestoda</taxon>
        <taxon>Eucestoda</taxon>
        <taxon>Diphyllobothriidea</taxon>
        <taxon>Diphyllobothriidae</taxon>
        <taxon>Dibothriocephalus</taxon>
    </lineage>
</organism>
<feature type="compositionally biased region" description="Polar residues" evidence="1">
    <location>
        <begin position="58"/>
        <end position="71"/>
    </location>
</feature>
<keyword evidence="3" id="KW-1185">Reference proteome</keyword>
<evidence type="ECO:0000256" key="1">
    <source>
        <dbReference type="SAM" id="MobiDB-lite"/>
    </source>
</evidence>
<protein>
    <submittedName>
        <fullName evidence="2">Uncharacterized protein</fullName>
    </submittedName>
</protein>